<comment type="catalytic activity">
    <reaction evidence="9">
        <text>S-methyl-5'-thioadenosine + phosphate = 5-(methylsulfanyl)-alpha-D-ribose 1-phosphate + adenine</text>
        <dbReference type="Rhea" id="RHEA:11852"/>
        <dbReference type="ChEBI" id="CHEBI:16708"/>
        <dbReference type="ChEBI" id="CHEBI:17509"/>
        <dbReference type="ChEBI" id="CHEBI:43474"/>
        <dbReference type="ChEBI" id="CHEBI:58533"/>
        <dbReference type="EC" id="2.4.2.28"/>
    </reaction>
    <physiologicalReaction direction="left-to-right" evidence="9">
        <dbReference type="Rhea" id="RHEA:11853"/>
    </physiologicalReaction>
</comment>
<keyword evidence="13" id="KW-1185">Reference proteome</keyword>
<dbReference type="CDD" id="cd16833">
    <property type="entry name" value="YfiH"/>
    <property type="match status" value="1"/>
</dbReference>
<organism evidence="12 13">
    <name type="scientific">Caenimonas koreensis DSM 17982</name>
    <dbReference type="NCBI Taxonomy" id="1121255"/>
    <lineage>
        <taxon>Bacteria</taxon>
        <taxon>Pseudomonadati</taxon>
        <taxon>Pseudomonadota</taxon>
        <taxon>Betaproteobacteria</taxon>
        <taxon>Burkholderiales</taxon>
        <taxon>Comamonadaceae</taxon>
        <taxon>Caenimonas</taxon>
    </lineage>
</organism>
<evidence type="ECO:0000256" key="10">
    <source>
        <dbReference type="RuleBase" id="RU361274"/>
    </source>
</evidence>
<feature type="region of interest" description="Disordered" evidence="11">
    <location>
        <begin position="1"/>
        <end position="20"/>
    </location>
</feature>
<evidence type="ECO:0000256" key="4">
    <source>
        <dbReference type="ARBA" id="ARBA00022723"/>
    </source>
</evidence>
<keyword evidence="5" id="KW-0378">Hydrolase</keyword>
<proteinExistence type="inferred from homology"/>
<protein>
    <recommendedName>
        <fullName evidence="10">Purine nucleoside phosphorylase</fullName>
    </recommendedName>
</protein>
<keyword evidence="3" id="KW-0808">Transferase</keyword>
<comment type="caution">
    <text evidence="12">The sequence shown here is derived from an EMBL/GenBank/DDBJ whole genome shotgun (WGS) entry which is preliminary data.</text>
</comment>
<keyword evidence="4" id="KW-0479">Metal-binding</keyword>
<evidence type="ECO:0000256" key="9">
    <source>
        <dbReference type="ARBA" id="ARBA00049893"/>
    </source>
</evidence>
<comment type="catalytic activity">
    <reaction evidence="1">
        <text>inosine + phosphate = alpha-D-ribose 1-phosphate + hypoxanthine</text>
        <dbReference type="Rhea" id="RHEA:27646"/>
        <dbReference type="ChEBI" id="CHEBI:17368"/>
        <dbReference type="ChEBI" id="CHEBI:17596"/>
        <dbReference type="ChEBI" id="CHEBI:43474"/>
        <dbReference type="ChEBI" id="CHEBI:57720"/>
        <dbReference type="EC" id="2.4.2.1"/>
    </reaction>
    <physiologicalReaction direction="left-to-right" evidence="1">
        <dbReference type="Rhea" id="RHEA:27647"/>
    </physiologicalReaction>
</comment>
<evidence type="ECO:0000313" key="13">
    <source>
        <dbReference type="Proteomes" id="UP000487350"/>
    </source>
</evidence>
<evidence type="ECO:0000256" key="1">
    <source>
        <dbReference type="ARBA" id="ARBA00000553"/>
    </source>
</evidence>
<reference evidence="12 13" key="1">
    <citation type="submission" date="2019-11" db="EMBL/GenBank/DDBJ databases">
        <title>Caenimonas koreensis gen. nov., sp. nov., isolated from activated sludge.</title>
        <authorList>
            <person name="Seung H.R."/>
        </authorList>
    </citation>
    <scope>NUCLEOTIDE SEQUENCE [LARGE SCALE GENOMIC DNA]</scope>
    <source>
        <strain evidence="12 13">EMB320</strain>
    </source>
</reference>
<comment type="similarity">
    <text evidence="2 10">Belongs to the purine nucleoside phosphorylase YfiH/LACC1 family.</text>
</comment>
<dbReference type="GO" id="GO:0016787">
    <property type="term" value="F:hydrolase activity"/>
    <property type="evidence" value="ECO:0007669"/>
    <property type="project" value="UniProtKB-KW"/>
</dbReference>
<evidence type="ECO:0000313" key="12">
    <source>
        <dbReference type="EMBL" id="MRD45873.1"/>
    </source>
</evidence>
<evidence type="ECO:0000256" key="8">
    <source>
        <dbReference type="ARBA" id="ARBA00048968"/>
    </source>
</evidence>
<dbReference type="Pfam" id="PF02578">
    <property type="entry name" value="Cu-oxidase_4"/>
    <property type="match status" value="1"/>
</dbReference>
<evidence type="ECO:0000256" key="11">
    <source>
        <dbReference type="SAM" id="MobiDB-lite"/>
    </source>
</evidence>
<dbReference type="InterPro" id="IPR038371">
    <property type="entry name" value="Cu_polyphenol_OxRdtase_sf"/>
</dbReference>
<accession>A0A844AYL8</accession>
<dbReference type="PANTHER" id="PTHR30616:SF2">
    <property type="entry name" value="PURINE NUCLEOSIDE PHOSPHORYLASE LACC1"/>
    <property type="match status" value="1"/>
</dbReference>
<evidence type="ECO:0000256" key="2">
    <source>
        <dbReference type="ARBA" id="ARBA00007353"/>
    </source>
</evidence>
<evidence type="ECO:0000256" key="7">
    <source>
        <dbReference type="ARBA" id="ARBA00047989"/>
    </source>
</evidence>
<dbReference type="PANTHER" id="PTHR30616">
    <property type="entry name" value="UNCHARACTERIZED PROTEIN YFIH"/>
    <property type="match status" value="1"/>
</dbReference>
<keyword evidence="6" id="KW-0862">Zinc</keyword>
<comment type="catalytic activity">
    <reaction evidence="8">
        <text>adenosine + phosphate = alpha-D-ribose 1-phosphate + adenine</text>
        <dbReference type="Rhea" id="RHEA:27642"/>
        <dbReference type="ChEBI" id="CHEBI:16335"/>
        <dbReference type="ChEBI" id="CHEBI:16708"/>
        <dbReference type="ChEBI" id="CHEBI:43474"/>
        <dbReference type="ChEBI" id="CHEBI:57720"/>
        <dbReference type="EC" id="2.4.2.1"/>
    </reaction>
    <physiologicalReaction direction="left-to-right" evidence="8">
        <dbReference type="Rhea" id="RHEA:27643"/>
    </physiologicalReaction>
</comment>
<feature type="compositionally biased region" description="Basic residues" evidence="11">
    <location>
        <begin position="1"/>
        <end position="15"/>
    </location>
</feature>
<dbReference type="GO" id="GO:0005507">
    <property type="term" value="F:copper ion binding"/>
    <property type="evidence" value="ECO:0007669"/>
    <property type="project" value="TreeGrafter"/>
</dbReference>
<dbReference type="Gene3D" id="3.60.140.10">
    <property type="entry name" value="CNF1/YfiH-like putative cysteine hydrolases"/>
    <property type="match status" value="1"/>
</dbReference>
<dbReference type="InterPro" id="IPR011324">
    <property type="entry name" value="Cytotoxic_necrot_fac-like_cat"/>
</dbReference>
<evidence type="ECO:0000256" key="6">
    <source>
        <dbReference type="ARBA" id="ARBA00022833"/>
    </source>
</evidence>
<name>A0A844AYL8_9BURK</name>
<dbReference type="EMBL" id="WJBU01000001">
    <property type="protein sequence ID" value="MRD45873.1"/>
    <property type="molecule type" value="Genomic_DNA"/>
</dbReference>
<dbReference type="SUPFAM" id="SSF64438">
    <property type="entry name" value="CNF1/YfiH-like putative cysteine hydrolases"/>
    <property type="match status" value="1"/>
</dbReference>
<dbReference type="OrthoDB" id="4279at2"/>
<dbReference type="AlphaFoldDB" id="A0A844AYL8"/>
<evidence type="ECO:0000256" key="3">
    <source>
        <dbReference type="ARBA" id="ARBA00022679"/>
    </source>
</evidence>
<evidence type="ECO:0000256" key="5">
    <source>
        <dbReference type="ARBA" id="ARBA00022801"/>
    </source>
</evidence>
<dbReference type="GO" id="GO:0017061">
    <property type="term" value="F:S-methyl-5-thioadenosine phosphorylase activity"/>
    <property type="evidence" value="ECO:0007669"/>
    <property type="project" value="UniProtKB-EC"/>
</dbReference>
<comment type="catalytic activity">
    <reaction evidence="7">
        <text>adenosine + H2O + H(+) = inosine + NH4(+)</text>
        <dbReference type="Rhea" id="RHEA:24408"/>
        <dbReference type="ChEBI" id="CHEBI:15377"/>
        <dbReference type="ChEBI" id="CHEBI:15378"/>
        <dbReference type="ChEBI" id="CHEBI:16335"/>
        <dbReference type="ChEBI" id="CHEBI:17596"/>
        <dbReference type="ChEBI" id="CHEBI:28938"/>
        <dbReference type="EC" id="3.5.4.4"/>
    </reaction>
    <physiologicalReaction direction="left-to-right" evidence="7">
        <dbReference type="Rhea" id="RHEA:24409"/>
    </physiologicalReaction>
</comment>
<dbReference type="NCBIfam" id="TIGR00726">
    <property type="entry name" value="peptidoglycan editing factor PgeF"/>
    <property type="match status" value="1"/>
</dbReference>
<gene>
    <name evidence="12" type="primary">pgeF</name>
    <name evidence="12" type="ORF">GHT07_01170</name>
</gene>
<sequence>MHAWHCLHSRRHSRPAARTTRPDLLSGWITPEWPAPANVRAVCSTREGGVSTAPYDLLNLGDHVGDAPALVATNRKRFEAALGARPVFMKQVHGSSVIELDAGTQDGIEADGAITAARAVACTIMVADCLPVLFTTTSGQAVAAAHAGWRGLAGGILEATVAALVKQTQAQAGDVIAWLGPCIGPDAFEVGSEVKAAFESVDSRAGAMFKPYREGKWLADLPALARLRLASHGITSIHGNDSSAAWCTVTNSSRFFSHRRDRVSGRFASAIWLA</sequence>
<dbReference type="Proteomes" id="UP000487350">
    <property type="component" value="Unassembled WGS sequence"/>
</dbReference>
<dbReference type="InterPro" id="IPR003730">
    <property type="entry name" value="Cu_polyphenol_OxRdtase"/>
</dbReference>